<dbReference type="Pfam" id="PF06087">
    <property type="entry name" value="Tyr-DNA_phospho"/>
    <property type="match status" value="1"/>
</dbReference>
<dbReference type="EMBL" id="QVQW01000003">
    <property type="protein sequence ID" value="RKU48963.1"/>
    <property type="molecule type" value="Genomic_DNA"/>
</dbReference>
<proteinExistence type="inferred from homology"/>
<organism evidence="13 14">
    <name type="scientific">Coniochaeta pulveracea</name>
    <dbReference type="NCBI Taxonomy" id="177199"/>
    <lineage>
        <taxon>Eukaryota</taxon>
        <taxon>Fungi</taxon>
        <taxon>Dikarya</taxon>
        <taxon>Ascomycota</taxon>
        <taxon>Pezizomycotina</taxon>
        <taxon>Sordariomycetes</taxon>
        <taxon>Sordariomycetidae</taxon>
        <taxon>Coniochaetales</taxon>
        <taxon>Coniochaetaceae</taxon>
        <taxon>Coniochaeta</taxon>
    </lineage>
</organism>
<dbReference type="CDD" id="cd09194">
    <property type="entry name" value="PLDc_yTdp1_1"/>
    <property type="match status" value="1"/>
</dbReference>
<dbReference type="GO" id="GO:0004527">
    <property type="term" value="F:exonuclease activity"/>
    <property type="evidence" value="ECO:0007669"/>
    <property type="project" value="UniProtKB-KW"/>
</dbReference>
<feature type="region of interest" description="Disordered" evidence="12">
    <location>
        <begin position="1"/>
        <end position="57"/>
    </location>
</feature>
<evidence type="ECO:0000256" key="5">
    <source>
        <dbReference type="ARBA" id="ARBA00022801"/>
    </source>
</evidence>
<dbReference type="OrthoDB" id="47785at2759"/>
<comment type="subcellular location">
    <subcellularLocation>
        <location evidence="1">Nucleus</location>
    </subcellularLocation>
</comment>
<name>A0A420YM32_9PEZI</name>
<evidence type="ECO:0000256" key="8">
    <source>
        <dbReference type="ARBA" id="ARBA00023242"/>
    </source>
</evidence>
<feature type="active site" description="Proton donor/acceptor" evidence="9">
    <location>
        <position position="410"/>
    </location>
</feature>
<evidence type="ECO:0000256" key="7">
    <source>
        <dbReference type="ARBA" id="ARBA00023204"/>
    </source>
</evidence>
<evidence type="ECO:0000256" key="4">
    <source>
        <dbReference type="ARBA" id="ARBA00022763"/>
    </source>
</evidence>
<evidence type="ECO:0000313" key="13">
    <source>
        <dbReference type="EMBL" id="RKU48963.1"/>
    </source>
</evidence>
<feature type="compositionally biased region" description="Low complexity" evidence="12">
    <location>
        <begin position="41"/>
        <end position="55"/>
    </location>
</feature>
<keyword evidence="3" id="KW-0540">Nuclease</keyword>
<protein>
    <recommendedName>
        <fullName evidence="15">Tyrosyl-DNA phosphodiesterase 1</fullName>
    </recommendedName>
</protein>
<keyword evidence="6" id="KW-0269">Exonuclease</keyword>
<gene>
    <name evidence="13" type="ORF">DL546_009446</name>
</gene>
<evidence type="ECO:0000256" key="6">
    <source>
        <dbReference type="ARBA" id="ARBA00022839"/>
    </source>
</evidence>
<dbReference type="GO" id="GO:0003697">
    <property type="term" value="F:single-stranded DNA binding"/>
    <property type="evidence" value="ECO:0007669"/>
    <property type="project" value="TreeGrafter"/>
</dbReference>
<evidence type="ECO:0008006" key="15">
    <source>
        <dbReference type="Google" id="ProtNLM"/>
    </source>
</evidence>
<dbReference type="STRING" id="177199.A0A420YM32"/>
<dbReference type="PANTHER" id="PTHR12415:SF0">
    <property type="entry name" value="TYROSYL-DNA PHOSPHODIESTERASE 1"/>
    <property type="match status" value="1"/>
</dbReference>
<sequence>MDDRGEKRLREDEVNAEGRSSPFTLAHPISPPRKKTRRSEAATTPAAEPQPLQQTRYKSPFQLTRISDLDHALNHDTVSLDDILGDPLIAECWNFNYLHDLDYLMKHFDRDVRGLVKVHVVHGFWKKEDENRLHLQQVAEAYKNVTLHAAFLPEMFGTHHSKMLILLRHDDSAQVIIHTANMISRDWTNMTQAVWRSPLLPLLSTTSPGDSRARIGTGAKFKADLLNYLRAYDGRRITCGQIADALMKYDFSAVKGALIASTPGRHNTLDDSPTKWGWHAMKQALRAVKVQEGKAEVVVQISSIATLGPTTKWLSETFFTALSSRAPMALGAPKPDFKVVFPTADEIRSSLDGYFSGHSIHTKIASSQQEKQLQYLRPMLCHWANDSHKGKELPQDEVVRDGGRQRAAPHIKTYIRYGPHKKSIDWALTTSANLSKQAWGDNATSSGEMRISSYEIGVLVWPALYEDNAVMVPTFGKDEPDTDDKELEGRAIIGLRIPYSLPLQPYGKSEIPWVATASYDEPDWKGQIWDGY</sequence>
<dbReference type="GO" id="GO:0006281">
    <property type="term" value="P:DNA repair"/>
    <property type="evidence" value="ECO:0007669"/>
    <property type="project" value="UniProtKB-KW"/>
</dbReference>
<evidence type="ECO:0000256" key="9">
    <source>
        <dbReference type="PIRSR" id="PIRSR610347-1"/>
    </source>
</evidence>
<keyword evidence="4" id="KW-0227">DNA damage</keyword>
<feature type="site" description="Interaction with DNA" evidence="11">
    <location>
        <position position="435"/>
    </location>
</feature>
<feature type="active site" description="Nucleophile" evidence="9">
    <location>
        <position position="160"/>
    </location>
</feature>
<dbReference type="GO" id="GO:0017005">
    <property type="term" value="F:3'-tyrosyl-DNA phosphodiesterase activity"/>
    <property type="evidence" value="ECO:0007669"/>
    <property type="project" value="TreeGrafter"/>
</dbReference>
<evidence type="ECO:0000256" key="12">
    <source>
        <dbReference type="SAM" id="MobiDB-lite"/>
    </source>
</evidence>
<keyword evidence="8" id="KW-0539">Nucleus</keyword>
<dbReference type="CDD" id="cd09123">
    <property type="entry name" value="PLDc_Tdp1_2"/>
    <property type="match status" value="1"/>
</dbReference>
<evidence type="ECO:0000313" key="14">
    <source>
        <dbReference type="Proteomes" id="UP000275385"/>
    </source>
</evidence>
<dbReference type="PANTHER" id="PTHR12415">
    <property type="entry name" value="TYROSYL-DNA PHOSPHODIESTERASE 1"/>
    <property type="match status" value="1"/>
</dbReference>
<dbReference type="FunFam" id="3.30.870.10:FF:000038">
    <property type="entry name" value="Probable tyrosyl-DNA phosphodiesterase"/>
    <property type="match status" value="1"/>
</dbReference>
<dbReference type="Proteomes" id="UP000275385">
    <property type="component" value="Unassembled WGS sequence"/>
</dbReference>
<comment type="similarity">
    <text evidence="2">Belongs to the tyrosyl-DNA phosphodiesterase family.</text>
</comment>
<feature type="binding site" evidence="10">
    <location>
        <position position="162"/>
    </location>
    <ligand>
        <name>substrate</name>
    </ligand>
</feature>
<dbReference type="SUPFAM" id="SSF56024">
    <property type="entry name" value="Phospholipase D/nuclease"/>
    <property type="match status" value="2"/>
</dbReference>
<evidence type="ECO:0000256" key="1">
    <source>
        <dbReference type="ARBA" id="ARBA00004123"/>
    </source>
</evidence>
<feature type="compositionally biased region" description="Basic and acidic residues" evidence="12">
    <location>
        <begin position="1"/>
        <end position="13"/>
    </location>
</feature>
<reference evidence="13 14" key="1">
    <citation type="submission" date="2018-08" db="EMBL/GenBank/DDBJ databases">
        <title>Draft genome of the lignicolous fungus Coniochaeta pulveracea.</title>
        <authorList>
            <person name="Borstlap C.J."/>
            <person name="De Witt R.N."/>
            <person name="Botha A."/>
            <person name="Volschenk H."/>
        </authorList>
    </citation>
    <scope>NUCLEOTIDE SEQUENCE [LARGE SCALE GENOMIC DNA]</scope>
    <source>
        <strain evidence="13 14">CAB683</strain>
    </source>
</reference>
<dbReference type="GO" id="GO:0005634">
    <property type="term" value="C:nucleus"/>
    <property type="evidence" value="ECO:0007669"/>
    <property type="project" value="UniProtKB-SubCell"/>
</dbReference>
<evidence type="ECO:0000256" key="11">
    <source>
        <dbReference type="PIRSR" id="PIRSR610347-3"/>
    </source>
</evidence>
<accession>A0A420YM32</accession>
<feature type="binding site" evidence="10">
    <location>
        <position position="412"/>
    </location>
    <ligand>
        <name>substrate</name>
    </ligand>
</feature>
<comment type="caution">
    <text evidence="13">The sequence shown here is derived from an EMBL/GenBank/DDBJ whole genome shotgun (WGS) entry which is preliminary data.</text>
</comment>
<evidence type="ECO:0000256" key="10">
    <source>
        <dbReference type="PIRSR" id="PIRSR610347-2"/>
    </source>
</evidence>
<dbReference type="InterPro" id="IPR010347">
    <property type="entry name" value="Tdp1"/>
</dbReference>
<keyword evidence="7" id="KW-0234">DNA repair</keyword>
<evidence type="ECO:0000256" key="2">
    <source>
        <dbReference type="ARBA" id="ARBA00010205"/>
    </source>
</evidence>
<evidence type="ECO:0000256" key="3">
    <source>
        <dbReference type="ARBA" id="ARBA00022722"/>
    </source>
</evidence>
<dbReference type="Gene3D" id="3.30.870.10">
    <property type="entry name" value="Endonuclease Chain A"/>
    <property type="match status" value="2"/>
</dbReference>
<keyword evidence="14" id="KW-1185">Reference proteome</keyword>
<keyword evidence="5" id="KW-0378">Hydrolase</keyword>
<dbReference type="GO" id="GO:0003690">
    <property type="term" value="F:double-stranded DNA binding"/>
    <property type="evidence" value="ECO:0007669"/>
    <property type="project" value="TreeGrafter"/>
</dbReference>
<dbReference type="AlphaFoldDB" id="A0A420YM32"/>